<gene>
    <name evidence="4" type="ORF">D2N39_18410</name>
</gene>
<dbReference type="OrthoDB" id="981508at2"/>
<dbReference type="Proteomes" id="UP000266649">
    <property type="component" value="Unassembled WGS sequence"/>
</dbReference>
<reference evidence="4 5" key="1">
    <citation type="submission" date="2018-09" db="EMBL/GenBank/DDBJ databases">
        <title>Gemmobacter lutimaris sp. nov., a marine bacterium isolated from tidal flat.</title>
        <authorList>
            <person name="Lee D.W."/>
            <person name="Yoo Y."/>
            <person name="Kim J.-J."/>
            <person name="Kim B.S."/>
        </authorList>
    </citation>
    <scope>NUCLEOTIDE SEQUENCE [LARGE SCALE GENOMIC DNA]</scope>
    <source>
        <strain evidence="4 5">YJ-T1-11</strain>
    </source>
</reference>
<comment type="caution">
    <text evidence="4">The sequence shown here is derived from an EMBL/GenBank/DDBJ whole genome shotgun (WGS) entry which is preliminary data.</text>
</comment>
<keyword evidence="1" id="KW-0808">Transferase</keyword>
<evidence type="ECO:0000313" key="5">
    <source>
        <dbReference type="Proteomes" id="UP000266649"/>
    </source>
</evidence>
<dbReference type="Pfam" id="PF00685">
    <property type="entry name" value="Sulfotransfer_1"/>
    <property type="match status" value="1"/>
</dbReference>
<dbReference type="RefSeq" id="WP_119136242.1">
    <property type="nucleotide sequence ID" value="NZ_QXXQ01000014.1"/>
</dbReference>
<dbReference type="EMBL" id="QXXQ01000014">
    <property type="protein sequence ID" value="RID90339.1"/>
    <property type="molecule type" value="Genomic_DNA"/>
</dbReference>
<dbReference type="Gene3D" id="3.40.50.300">
    <property type="entry name" value="P-loop containing nucleotide triphosphate hydrolases"/>
    <property type="match status" value="1"/>
</dbReference>
<evidence type="ECO:0000313" key="4">
    <source>
        <dbReference type="EMBL" id="RID90339.1"/>
    </source>
</evidence>
<evidence type="ECO:0000256" key="1">
    <source>
        <dbReference type="ARBA" id="ARBA00022679"/>
    </source>
</evidence>
<proteinExistence type="predicted"/>
<dbReference type="PANTHER" id="PTHR10605:SF56">
    <property type="entry name" value="BIFUNCTIONAL HEPARAN SULFATE N-DEACETYLASE_N-SULFOTRANSFERASE"/>
    <property type="match status" value="1"/>
</dbReference>
<organism evidence="4 5">
    <name type="scientific">Gemmobacter lutimaris</name>
    <dbReference type="NCBI Taxonomy" id="2306023"/>
    <lineage>
        <taxon>Bacteria</taxon>
        <taxon>Pseudomonadati</taxon>
        <taxon>Pseudomonadota</taxon>
        <taxon>Alphaproteobacteria</taxon>
        <taxon>Rhodobacterales</taxon>
        <taxon>Paracoccaceae</taxon>
        <taxon>Gemmobacter</taxon>
    </lineage>
</organism>
<accession>A0A398BIB7</accession>
<dbReference type="InterPro" id="IPR027417">
    <property type="entry name" value="P-loop_NTPase"/>
</dbReference>
<dbReference type="SUPFAM" id="SSF52540">
    <property type="entry name" value="P-loop containing nucleoside triphosphate hydrolases"/>
    <property type="match status" value="1"/>
</dbReference>
<protein>
    <recommendedName>
        <fullName evidence="3">Sulfotransferase domain-containing protein</fullName>
    </recommendedName>
</protein>
<dbReference type="GO" id="GO:0008146">
    <property type="term" value="F:sulfotransferase activity"/>
    <property type="evidence" value="ECO:0007669"/>
    <property type="project" value="InterPro"/>
</dbReference>
<keyword evidence="5" id="KW-1185">Reference proteome</keyword>
<dbReference type="AlphaFoldDB" id="A0A398BIB7"/>
<dbReference type="InterPro" id="IPR000863">
    <property type="entry name" value="Sulfotransferase_dom"/>
</dbReference>
<evidence type="ECO:0000259" key="3">
    <source>
        <dbReference type="Pfam" id="PF00685"/>
    </source>
</evidence>
<evidence type="ECO:0000256" key="2">
    <source>
        <dbReference type="ARBA" id="ARBA00023180"/>
    </source>
</evidence>
<name>A0A398BIB7_9RHOB</name>
<dbReference type="PANTHER" id="PTHR10605">
    <property type="entry name" value="HEPARAN SULFATE SULFOTRANSFERASE"/>
    <property type="match status" value="1"/>
</dbReference>
<keyword evidence="2" id="KW-0325">Glycoprotein</keyword>
<sequence length="264" mass="29925">MRRPNLLIAGAQKSGTSSLYRMLARHPEIFMAARKELNFFNRQGLTAQDFAEYLENFADAGAVRYLGEATPHYFSSDRDGSGRSQVAERIAGWLGTDLRIVLILRNPVERALAGWRHNYVYGRLSEAVSIFEAPPAQGLLELSHYARHWRAWTQPFDPGRFSVHLFDDLALRPRRLLRQVLAGLDLDFPEAAYAEFPFRQPFNNIRSNMTRQQVEAIPGFDAGTINRLVALFEADIAFVEAMTGRALPEWRDAGRIAAAFAEIR</sequence>
<dbReference type="InterPro" id="IPR037359">
    <property type="entry name" value="NST/OST"/>
</dbReference>
<feature type="domain" description="Sulfotransferase" evidence="3">
    <location>
        <begin position="4"/>
        <end position="211"/>
    </location>
</feature>